<reference evidence="1 2" key="2">
    <citation type="journal article" date="2012" name="J. Bacteriol.">
        <title>Complete genome sequences of Desulfosporosinus orientis DSM765T, Desulfosporosinus youngiae DSM17734T, Desulfosporosinus meridiei DSM13257T, and Desulfosporosinus acidiphilus DSM22704T.</title>
        <authorList>
            <person name="Pester M."/>
            <person name="Brambilla E."/>
            <person name="Alazard D."/>
            <person name="Rattei T."/>
            <person name="Weinmaier T."/>
            <person name="Han J."/>
            <person name="Lucas S."/>
            <person name="Lapidus A."/>
            <person name="Cheng J.F."/>
            <person name="Goodwin L."/>
            <person name="Pitluck S."/>
            <person name="Peters L."/>
            <person name="Ovchinnikova G."/>
            <person name="Teshima H."/>
            <person name="Detter J.C."/>
            <person name="Han C.S."/>
            <person name="Tapia R."/>
            <person name="Land M.L."/>
            <person name="Hauser L."/>
            <person name="Kyrpides N.C."/>
            <person name="Ivanova N.N."/>
            <person name="Pagani I."/>
            <person name="Huntmann M."/>
            <person name="Wei C.L."/>
            <person name="Davenport K.W."/>
            <person name="Daligault H."/>
            <person name="Chain P.S."/>
            <person name="Chen A."/>
            <person name="Mavromatis K."/>
            <person name="Markowitz V."/>
            <person name="Szeto E."/>
            <person name="Mikhailova N."/>
            <person name="Pati A."/>
            <person name="Wagner M."/>
            <person name="Woyke T."/>
            <person name="Ollivier B."/>
            <person name="Klenk H.P."/>
            <person name="Spring S."/>
            <person name="Loy A."/>
        </authorList>
    </citation>
    <scope>NUCLEOTIDE SEQUENCE [LARGE SCALE GENOMIC DNA]</scope>
    <source>
        <strain evidence="2">ATCC 19365 / DSM 765 / NCIMB 8382 / VKM B-1628</strain>
    </source>
</reference>
<protein>
    <submittedName>
        <fullName evidence="1">Uncharacterized protein</fullName>
    </submittedName>
</protein>
<evidence type="ECO:0000313" key="1">
    <source>
        <dbReference type="EMBL" id="AET68700.1"/>
    </source>
</evidence>
<dbReference type="EMBL" id="CP003108">
    <property type="protein sequence ID" value="AET68700.1"/>
    <property type="molecule type" value="Genomic_DNA"/>
</dbReference>
<dbReference type="Proteomes" id="UP000006346">
    <property type="component" value="Chromosome"/>
</dbReference>
<name>G7W959_DESOD</name>
<dbReference type="OrthoDB" id="1937842at2"/>
<sequence>MVVKRNKDGSVSIKNDNSSTVIGKMVEFSNEQRQEKFQQWVEDCTKLVMACHHTLKETEAFFLDRCDALPLAPNDKRQEAMNSSPEQFGLNIKGYYLPRTKRNEF</sequence>
<dbReference type="KEGG" id="dor:Desor_3196"/>
<dbReference type="AlphaFoldDB" id="G7W959"/>
<keyword evidence="2" id="KW-1185">Reference proteome</keyword>
<gene>
    <name evidence="1" type="ordered locus">Desor_3196</name>
</gene>
<dbReference type="RefSeq" id="WP_014185508.1">
    <property type="nucleotide sequence ID" value="NC_016584.1"/>
</dbReference>
<reference evidence="2" key="1">
    <citation type="submission" date="2011-11" db="EMBL/GenBank/DDBJ databases">
        <title>Complete sequence of Desulfosporosinus orientis DSM 765.</title>
        <authorList>
            <person name="Lucas S."/>
            <person name="Han J."/>
            <person name="Lapidus A."/>
            <person name="Cheng J.-F."/>
            <person name="Goodwin L."/>
            <person name="Pitluck S."/>
            <person name="Peters L."/>
            <person name="Ovchinnikova G."/>
            <person name="Teshima H."/>
            <person name="Detter J.C."/>
            <person name="Han C."/>
            <person name="Tapia R."/>
            <person name="Land M."/>
            <person name="Hauser L."/>
            <person name="Kyrpides N."/>
            <person name="Ivanova N."/>
            <person name="Pagani I."/>
            <person name="Pester M."/>
            <person name="Spring S."/>
            <person name="Ollivier B."/>
            <person name="Rattei T."/>
            <person name="Klenk H.-P."/>
            <person name="Wagner M."/>
            <person name="Loy A."/>
            <person name="Woyke T."/>
        </authorList>
    </citation>
    <scope>NUCLEOTIDE SEQUENCE [LARGE SCALE GENOMIC DNA]</scope>
    <source>
        <strain evidence="2">ATCC 19365 / DSM 765 / NCIMB 8382 / VKM B-1628</strain>
    </source>
</reference>
<dbReference type="PATRIC" id="fig|768706.3.peg.3222"/>
<dbReference type="HOGENOM" id="CLU_2232242_0_0_9"/>
<organism evidence="1 2">
    <name type="scientific">Desulfosporosinus orientis (strain ATCC 19365 / DSM 765 / NCIMB 8382 / VKM B-1628 / Singapore I)</name>
    <name type="common">Desulfotomaculum orientis</name>
    <dbReference type="NCBI Taxonomy" id="768706"/>
    <lineage>
        <taxon>Bacteria</taxon>
        <taxon>Bacillati</taxon>
        <taxon>Bacillota</taxon>
        <taxon>Clostridia</taxon>
        <taxon>Eubacteriales</taxon>
        <taxon>Desulfitobacteriaceae</taxon>
        <taxon>Desulfosporosinus</taxon>
    </lineage>
</organism>
<accession>G7W959</accession>
<proteinExistence type="predicted"/>
<evidence type="ECO:0000313" key="2">
    <source>
        <dbReference type="Proteomes" id="UP000006346"/>
    </source>
</evidence>